<evidence type="ECO:0000313" key="4">
    <source>
        <dbReference type="Ensembl" id="ENSSSCP00040028315.1"/>
    </source>
</evidence>
<dbReference type="Ensembl" id="ENSSSCT00040066760.1">
    <property type="protein sequence ID" value="ENSSSCP00040028315.1"/>
    <property type="gene ID" value="ENSSSCG00040047803.1"/>
</dbReference>
<dbReference type="Proteomes" id="UP000694724">
    <property type="component" value="Unplaced"/>
</dbReference>
<sequence>MGEEEAFNMLKFLMFDMGLRKQYRPDMIILQVQMYQLSRLLHDYHRDLYNHLEEHEIGPSLYAAPWFLTVFASQFPLGFVARVFDMIFLQGSEVIFKVALSLLGSHKPLILQHENLETIVDFIKSTLPNLGLVQMEKTISQVFEMDISKQLQAYEVEYHVLQEELIDSSPLSDNQRMDKLEKTNSSLRKQNLDLLEQLQVANGRIQSLEATIEKLLTSERKLKQATLALELERSALLQTVEQLRRRLTARGQGRAPARAQPWRRRCSHPPAVQALTREKADAGGRGGGVTRASQGGDWLPRTDSSELTRSGLRRCRGKRPGVLVVVV</sequence>
<dbReference type="PANTHER" id="PTHR47219">
    <property type="entry name" value="RAB GTPASE-ACTIVATING PROTEIN 1-LIKE"/>
    <property type="match status" value="1"/>
</dbReference>
<dbReference type="AlphaFoldDB" id="A0A8D1Q779"/>
<dbReference type="PROSITE" id="PS50086">
    <property type="entry name" value="TBC_RABGAP"/>
    <property type="match status" value="1"/>
</dbReference>
<protein>
    <recommendedName>
        <fullName evidence="3">Rab-GAP TBC domain-containing protein</fullName>
    </recommendedName>
</protein>
<dbReference type="SMART" id="SM00164">
    <property type="entry name" value="TBC"/>
    <property type="match status" value="1"/>
</dbReference>
<dbReference type="PANTHER" id="PTHR47219:SF18">
    <property type="entry name" value="TBC1 DOMAIN FAMILY MEMBER 1 ISOFORM X1"/>
    <property type="match status" value="1"/>
</dbReference>
<reference evidence="5" key="1">
    <citation type="submission" date="2025-05" db="UniProtKB">
        <authorList>
            <consortium name="Ensembl"/>
        </authorList>
    </citation>
    <scope>IDENTIFICATION</scope>
</reference>
<evidence type="ECO:0000256" key="1">
    <source>
        <dbReference type="SAM" id="Coils"/>
    </source>
</evidence>
<dbReference type="InterPro" id="IPR000195">
    <property type="entry name" value="Rab-GAP-TBC_dom"/>
</dbReference>
<proteinExistence type="predicted"/>
<dbReference type="InterPro" id="IPR050302">
    <property type="entry name" value="Rab_GAP_TBC_domain"/>
</dbReference>
<evidence type="ECO:0000313" key="6">
    <source>
        <dbReference type="Proteomes" id="UP000694724"/>
    </source>
</evidence>
<feature type="region of interest" description="Disordered" evidence="2">
    <location>
        <begin position="279"/>
        <end position="311"/>
    </location>
</feature>
<accession>A0A8D1Q779</accession>
<feature type="domain" description="Rab-GAP TBC" evidence="3">
    <location>
        <begin position="1"/>
        <end position="91"/>
    </location>
</feature>
<organism evidence="5 6">
    <name type="scientific">Sus scrofa</name>
    <name type="common">Pig</name>
    <dbReference type="NCBI Taxonomy" id="9823"/>
    <lineage>
        <taxon>Eukaryota</taxon>
        <taxon>Metazoa</taxon>
        <taxon>Chordata</taxon>
        <taxon>Craniata</taxon>
        <taxon>Vertebrata</taxon>
        <taxon>Euteleostomi</taxon>
        <taxon>Mammalia</taxon>
        <taxon>Eutheria</taxon>
        <taxon>Laurasiatheria</taxon>
        <taxon>Artiodactyla</taxon>
        <taxon>Suina</taxon>
        <taxon>Suidae</taxon>
        <taxon>Sus</taxon>
    </lineage>
</organism>
<dbReference type="Gene3D" id="1.10.472.80">
    <property type="entry name" value="Ypt/Rab-GAP domain of gyp1p, domain 3"/>
    <property type="match status" value="1"/>
</dbReference>
<dbReference type="InterPro" id="IPR035969">
    <property type="entry name" value="Rab-GAP_TBC_sf"/>
</dbReference>
<dbReference type="Pfam" id="PF23436">
    <property type="entry name" value="RabGap-TBC_2"/>
    <property type="match status" value="1"/>
</dbReference>
<name>A0A8D1Q779_PIG</name>
<gene>
    <name evidence="4" type="primary">TBC1D1</name>
</gene>
<feature type="coiled-coil region" evidence="1">
    <location>
        <begin position="177"/>
        <end position="225"/>
    </location>
</feature>
<dbReference type="FunFam" id="1.10.472.80:FF:000003">
    <property type="entry name" value="Putative TBC1 domain family member 1"/>
    <property type="match status" value="1"/>
</dbReference>
<evidence type="ECO:0000259" key="3">
    <source>
        <dbReference type="PROSITE" id="PS50086"/>
    </source>
</evidence>
<dbReference type="Proteomes" id="UP000694722">
    <property type="component" value="Unplaced"/>
</dbReference>
<evidence type="ECO:0000313" key="5">
    <source>
        <dbReference type="Ensembl" id="ENSSSCP00055017383.1"/>
    </source>
</evidence>
<evidence type="ECO:0000256" key="2">
    <source>
        <dbReference type="SAM" id="MobiDB-lite"/>
    </source>
</evidence>
<dbReference type="SUPFAM" id="SSF47923">
    <property type="entry name" value="Ypt/Rab-GAP domain of gyp1p"/>
    <property type="match status" value="1"/>
</dbReference>
<dbReference type="Ensembl" id="ENSSSCT00055021965.1">
    <property type="protein sequence ID" value="ENSSSCP00055017383.1"/>
    <property type="gene ID" value="ENSSSCG00055010748.1"/>
</dbReference>
<keyword evidence="1" id="KW-0175">Coiled coil</keyword>